<keyword evidence="2" id="KW-1185">Reference proteome</keyword>
<evidence type="ECO:0000313" key="2">
    <source>
        <dbReference type="Proteomes" id="UP001178508"/>
    </source>
</evidence>
<protein>
    <submittedName>
        <fullName evidence="1">Uncharacterized protein</fullName>
    </submittedName>
</protein>
<reference evidence="1" key="1">
    <citation type="submission" date="2023-08" db="EMBL/GenBank/DDBJ databases">
        <authorList>
            <person name="Alioto T."/>
            <person name="Alioto T."/>
            <person name="Gomez Garrido J."/>
        </authorList>
    </citation>
    <scope>NUCLEOTIDE SEQUENCE</scope>
</reference>
<evidence type="ECO:0000313" key="1">
    <source>
        <dbReference type="EMBL" id="CAJ1051238.1"/>
    </source>
</evidence>
<name>A0AAV1ER48_XYRNO</name>
<dbReference type="AlphaFoldDB" id="A0AAV1ER48"/>
<proteinExistence type="predicted"/>
<dbReference type="EMBL" id="OY660865">
    <property type="protein sequence ID" value="CAJ1051238.1"/>
    <property type="molecule type" value="Genomic_DNA"/>
</dbReference>
<dbReference type="Proteomes" id="UP001178508">
    <property type="component" value="Chromosome 2"/>
</dbReference>
<sequence>MSNEYTEEELEECIESLDEEEEEIEIEIHGPKHKEVILKPRISRYQLASSPQSFKRKEPDEGYETVLRKVPHAYPKSNRGNIKLSHEKNNLCYKAAMLHHHLEPNFIHELCMLRAQQPVILPWTA</sequence>
<gene>
    <name evidence="1" type="ORF">XNOV1_A028240</name>
</gene>
<organism evidence="1 2">
    <name type="scientific">Xyrichtys novacula</name>
    <name type="common">Pearly razorfish</name>
    <name type="synonym">Hemipteronotus novacula</name>
    <dbReference type="NCBI Taxonomy" id="13765"/>
    <lineage>
        <taxon>Eukaryota</taxon>
        <taxon>Metazoa</taxon>
        <taxon>Chordata</taxon>
        <taxon>Craniata</taxon>
        <taxon>Vertebrata</taxon>
        <taxon>Euteleostomi</taxon>
        <taxon>Actinopterygii</taxon>
        <taxon>Neopterygii</taxon>
        <taxon>Teleostei</taxon>
        <taxon>Neoteleostei</taxon>
        <taxon>Acanthomorphata</taxon>
        <taxon>Eupercaria</taxon>
        <taxon>Labriformes</taxon>
        <taxon>Labridae</taxon>
        <taxon>Xyrichtys</taxon>
    </lineage>
</organism>
<accession>A0AAV1ER48</accession>